<dbReference type="EMBL" id="FMYV01000002">
    <property type="protein sequence ID" value="SDC26475.1"/>
    <property type="molecule type" value="Genomic_DNA"/>
</dbReference>
<accession>A0A1G6K7A1</accession>
<reference evidence="2 4" key="1">
    <citation type="submission" date="2016-10" db="EMBL/GenBank/DDBJ databases">
        <authorList>
            <person name="de Groot N.N."/>
        </authorList>
    </citation>
    <scope>NUCLEOTIDE SEQUENCE [LARGE SCALE GENOMIC DNA]</scope>
    <source>
        <strain evidence="2 4">WG14</strain>
    </source>
</reference>
<dbReference type="EMBL" id="SRME01000002">
    <property type="protein sequence ID" value="TGG88437.1"/>
    <property type="molecule type" value="Genomic_DNA"/>
</dbReference>
<dbReference type="AlphaFoldDB" id="A0A1G6K7A1"/>
<dbReference type="InterPro" id="IPR003731">
    <property type="entry name" value="Di-Nase_FeMo-co_biosynth"/>
</dbReference>
<evidence type="ECO:0000313" key="3">
    <source>
        <dbReference type="EMBL" id="TGG88437.1"/>
    </source>
</evidence>
<dbReference type="Proteomes" id="UP000199322">
    <property type="component" value="Unassembled WGS sequence"/>
</dbReference>
<dbReference type="Pfam" id="PF02579">
    <property type="entry name" value="Nitro_FeMo-Co"/>
    <property type="match status" value="1"/>
</dbReference>
<evidence type="ECO:0000313" key="4">
    <source>
        <dbReference type="Proteomes" id="UP000199322"/>
    </source>
</evidence>
<dbReference type="SUPFAM" id="SSF53146">
    <property type="entry name" value="Nitrogenase accessory factor-like"/>
    <property type="match status" value="1"/>
</dbReference>
<proteinExistence type="predicted"/>
<dbReference type="RefSeq" id="WP_091402933.1">
    <property type="nucleotide sequence ID" value="NZ_FMYV01000002.1"/>
</dbReference>
<evidence type="ECO:0000313" key="2">
    <source>
        <dbReference type="EMBL" id="SDC26475.1"/>
    </source>
</evidence>
<gene>
    <name evidence="3" type="ORF">E4650_05175</name>
    <name evidence="2" type="ORF">SAMN04488588_0754</name>
</gene>
<dbReference type="Proteomes" id="UP000297288">
    <property type="component" value="Unassembled WGS sequence"/>
</dbReference>
<keyword evidence="4" id="KW-1185">Reference proteome</keyword>
<feature type="domain" description="Dinitrogenase iron-molybdenum cofactor biosynthesis" evidence="1">
    <location>
        <begin position="14"/>
        <end position="102"/>
    </location>
</feature>
<evidence type="ECO:0000313" key="5">
    <source>
        <dbReference type="Proteomes" id="UP000297288"/>
    </source>
</evidence>
<organism evidence="2 4">
    <name type="scientific">Geotoga petraea</name>
    <dbReference type="NCBI Taxonomy" id="28234"/>
    <lineage>
        <taxon>Bacteria</taxon>
        <taxon>Thermotogati</taxon>
        <taxon>Thermotogota</taxon>
        <taxon>Thermotogae</taxon>
        <taxon>Petrotogales</taxon>
        <taxon>Petrotogaceae</taxon>
        <taxon>Geotoga</taxon>
    </lineage>
</organism>
<dbReference type="InterPro" id="IPR036105">
    <property type="entry name" value="DiNase_FeMo-co_biosyn_sf"/>
</dbReference>
<dbReference type="STRING" id="28234.SAMN04488588_0754"/>
<name>A0A1G6K7A1_9BACT</name>
<sequence>MKIAIPVLEDKFTESEIYHKFETTKNLALIDLYEDRYNIDILKTNLNNLSLEEISNYLSEKDVEVVIAQKITDDLSKLLSKKNIMVVYKAQGKVENIIGSFEAMLSNQKHGCSGNCNGCGGDNNHENACFTKDK</sequence>
<protein>
    <submittedName>
        <fullName evidence="2">Predicted Fe-Mo cluster-binding protein, NifX family</fullName>
    </submittedName>
</protein>
<reference evidence="3 5" key="2">
    <citation type="submission" date="2019-04" db="EMBL/GenBank/DDBJ databases">
        <title>Draft genome sequence data and analysis of a Fermenting Bacterium, Geotoga petraea strain HO-Geo1, isolated from heavy-oil petroleum reservoir in Russia.</title>
        <authorList>
            <person name="Grouzdev D.S."/>
            <person name="Semenova E.M."/>
            <person name="Sokolova D.S."/>
            <person name="Tourova T.P."/>
            <person name="Poltaraus A.B."/>
            <person name="Nazina T.N."/>
        </authorList>
    </citation>
    <scope>NUCLEOTIDE SEQUENCE [LARGE SCALE GENOMIC DNA]</scope>
    <source>
        <strain evidence="3 5">HO-Geo1</strain>
    </source>
</reference>
<dbReference type="Gene3D" id="3.30.420.130">
    <property type="entry name" value="Dinitrogenase iron-molybdenum cofactor biosynthesis domain"/>
    <property type="match status" value="1"/>
</dbReference>
<evidence type="ECO:0000259" key="1">
    <source>
        <dbReference type="Pfam" id="PF02579"/>
    </source>
</evidence>